<reference evidence="3" key="1">
    <citation type="submission" date="2018-04" db="EMBL/GenBank/DDBJ databases">
        <title>Whole genome sequencing of Hypsizygus marmoreus.</title>
        <authorList>
            <person name="Choi I.-G."/>
            <person name="Min B."/>
            <person name="Kim J.-G."/>
            <person name="Kim S."/>
            <person name="Oh Y.-L."/>
            <person name="Kong W.-S."/>
            <person name="Park H."/>
            <person name="Jeong J."/>
            <person name="Song E.-S."/>
        </authorList>
    </citation>
    <scope>NUCLEOTIDE SEQUENCE [LARGE SCALE GENOMIC DNA]</scope>
    <source>
        <strain evidence="3">51987-8</strain>
    </source>
</reference>
<dbReference type="EMBL" id="LUEZ02000002">
    <property type="protein sequence ID" value="RDB30981.1"/>
    <property type="molecule type" value="Genomic_DNA"/>
</dbReference>
<dbReference type="Pfam" id="PF13391">
    <property type="entry name" value="HNH_2"/>
    <property type="match status" value="1"/>
</dbReference>
<evidence type="ECO:0000256" key="1">
    <source>
        <dbReference type="SAM" id="MobiDB-lite"/>
    </source>
</evidence>
<accession>A0A369K8R5</accession>
<feature type="domain" description="HNH nuclease" evidence="2">
    <location>
        <begin position="137"/>
        <end position="188"/>
    </location>
</feature>
<evidence type="ECO:0000313" key="3">
    <source>
        <dbReference type="EMBL" id="RDB30981.1"/>
    </source>
</evidence>
<keyword evidence="4" id="KW-1185">Reference proteome</keyword>
<sequence length="362" mass="40612">MSDSNSLKLHIALPRDFSKPVDDPYNRHWHEEPFISVDTQVIADMNLHRPLNWVRYLGFTIVGEPGELSSSKDSIVAPGPLSFDTTTILYFHTRGLVNPADFRAGATETSTQVSGSRCAEFASDVSERDGRCFFTSRVPLSCDAVHLIRHNKGDNYIDMATNSTVSTIDDPRNGLLLNIVVHRFLGLNLCAILHTPNMYMISTDVHNNYPAMQRMLTLQHFRSLESEHDLCPPNCTKPIPDSPTFPPLVIFDFCYGSAALKAWGNPAFLGDALAESQSSYYTGGQQALQERKAHKDQQRKRNKHSRNAHDNAAQGMEIDAWDVLLMFRGKYFEVPVDDNPERGTGCPKEVHEKVSSWLESSD</sequence>
<proteinExistence type="predicted"/>
<name>A0A369K8R5_HYPMA</name>
<gene>
    <name evidence="3" type="ORF">Hypma_000150</name>
</gene>
<comment type="caution">
    <text evidence="3">The sequence shown here is derived from an EMBL/GenBank/DDBJ whole genome shotgun (WGS) entry which is preliminary data.</text>
</comment>
<evidence type="ECO:0000259" key="2">
    <source>
        <dbReference type="Pfam" id="PF13391"/>
    </source>
</evidence>
<feature type="region of interest" description="Disordered" evidence="1">
    <location>
        <begin position="284"/>
        <end position="313"/>
    </location>
</feature>
<dbReference type="AlphaFoldDB" id="A0A369K8R5"/>
<feature type="region of interest" description="Disordered" evidence="1">
    <location>
        <begin position="338"/>
        <end position="362"/>
    </location>
</feature>
<evidence type="ECO:0000313" key="4">
    <source>
        <dbReference type="Proteomes" id="UP000076154"/>
    </source>
</evidence>
<protein>
    <recommendedName>
        <fullName evidence="2">HNH nuclease domain-containing protein</fullName>
    </recommendedName>
</protein>
<dbReference type="InterPro" id="IPR003615">
    <property type="entry name" value="HNH_nuc"/>
</dbReference>
<dbReference type="Proteomes" id="UP000076154">
    <property type="component" value="Unassembled WGS sequence"/>
</dbReference>
<dbReference type="InParanoid" id="A0A369K8R5"/>
<dbReference type="OrthoDB" id="3269637at2759"/>
<feature type="compositionally biased region" description="Basic residues" evidence="1">
    <location>
        <begin position="297"/>
        <end position="306"/>
    </location>
</feature>
<organism evidence="3 4">
    <name type="scientific">Hypsizygus marmoreus</name>
    <name type="common">White beech mushroom</name>
    <name type="synonym">Agaricus marmoreus</name>
    <dbReference type="NCBI Taxonomy" id="39966"/>
    <lineage>
        <taxon>Eukaryota</taxon>
        <taxon>Fungi</taxon>
        <taxon>Dikarya</taxon>
        <taxon>Basidiomycota</taxon>
        <taxon>Agaricomycotina</taxon>
        <taxon>Agaricomycetes</taxon>
        <taxon>Agaricomycetidae</taxon>
        <taxon>Agaricales</taxon>
        <taxon>Tricholomatineae</taxon>
        <taxon>Lyophyllaceae</taxon>
        <taxon>Hypsizygus</taxon>
    </lineage>
</organism>